<feature type="domain" description="Tyr recombinase" evidence="2">
    <location>
        <begin position="1"/>
        <end position="77"/>
    </location>
</feature>
<dbReference type="PROSITE" id="PS51898">
    <property type="entry name" value="TYR_RECOMBINASE"/>
    <property type="match status" value="1"/>
</dbReference>
<dbReference type="InterPro" id="IPR013762">
    <property type="entry name" value="Integrase-like_cat_sf"/>
</dbReference>
<accession>A0A3N0E8P7</accession>
<dbReference type="Proteomes" id="UP000269198">
    <property type="component" value="Unassembled WGS sequence"/>
</dbReference>
<evidence type="ECO:0000313" key="4">
    <source>
        <dbReference type="Proteomes" id="UP000269198"/>
    </source>
</evidence>
<evidence type="ECO:0000313" key="3">
    <source>
        <dbReference type="EMBL" id="RNL84215.1"/>
    </source>
</evidence>
<dbReference type="EMBL" id="RJMB01000012">
    <property type="protein sequence ID" value="RNL84215.1"/>
    <property type="molecule type" value="Genomic_DNA"/>
</dbReference>
<dbReference type="GO" id="GO:0006310">
    <property type="term" value="P:DNA recombination"/>
    <property type="evidence" value="ECO:0007669"/>
    <property type="project" value="UniProtKB-KW"/>
</dbReference>
<keyword evidence="4" id="KW-1185">Reference proteome</keyword>
<dbReference type="GO" id="GO:0015074">
    <property type="term" value="P:DNA integration"/>
    <property type="evidence" value="ECO:0007669"/>
    <property type="project" value="InterPro"/>
</dbReference>
<dbReference type="InterPro" id="IPR011010">
    <property type="entry name" value="DNA_brk_join_enz"/>
</dbReference>
<protein>
    <recommendedName>
        <fullName evidence="2">Tyr recombinase domain-containing protein</fullName>
    </recommendedName>
</protein>
<evidence type="ECO:0000256" key="1">
    <source>
        <dbReference type="ARBA" id="ARBA00023172"/>
    </source>
</evidence>
<keyword evidence="1" id="KW-0233">DNA recombination</keyword>
<dbReference type="GO" id="GO:0003677">
    <property type="term" value="F:DNA binding"/>
    <property type="evidence" value="ECO:0007669"/>
    <property type="project" value="InterPro"/>
</dbReference>
<gene>
    <name evidence="3" type="ORF">EFW17_13410</name>
</gene>
<name>A0A3N0E8P7_9ACTN</name>
<organism evidence="3 4">
    <name type="scientific">Halostreptopolyspora alba</name>
    <dbReference type="NCBI Taxonomy" id="2487137"/>
    <lineage>
        <taxon>Bacteria</taxon>
        <taxon>Bacillati</taxon>
        <taxon>Actinomycetota</taxon>
        <taxon>Actinomycetes</taxon>
        <taxon>Streptosporangiales</taxon>
        <taxon>Nocardiopsidaceae</taxon>
        <taxon>Halostreptopolyspora</taxon>
    </lineage>
</organism>
<dbReference type="Pfam" id="PF00589">
    <property type="entry name" value="Phage_integrase"/>
    <property type="match status" value="1"/>
</dbReference>
<sequence length="100" mass="10973">MRLRNWSYQEFYPALGPAGLEGTGLPPHTFRHTAASLAIAAGVDIKVVQTMLGHKSATVTLDIYGHLWPDRLDEVVDVMDARRLEALTATKGGEKQKGRT</sequence>
<dbReference type="AlphaFoldDB" id="A0A3N0E8P7"/>
<comment type="caution">
    <text evidence="3">The sequence shown here is derived from an EMBL/GenBank/DDBJ whole genome shotgun (WGS) entry which is preliminary data.</text>
</comment>
<dbReference type="Gene3D" id="1.10.443.10">
    <property type="entry name" value="Intergrase catalytic core"/>
    <property type="match status" value="1"/>
</dbReference>
<dbReference type="OrthoDB" id="1822491at2"/>
<reference evidence="3 4" key="1">
    <citation type="submission" date="2018-11" db="EMBL/GenBank/DDBJ databases">
        <title>The genome draft of YIM 96095.</title>
        <authorList>
            <person name="Tang S.-K."/>
            <person name="Chunyu W.-X."/>
            <person name="Feng Y.-Z."/>
        </authorList>
    </citation>
    <scope>NUCLEOTIDE SEQUENCE [LARGE SCALE GENOMIC DNA]</scope>
    <source>
        <strain evidence="3 4">YIM 96095</strain>
    </source>
</reference>
<evidence type="ECO:0000259" key="2">
    <source>
        <dbReference type="PROSITE" id="PS51898"/>
    </source>
</evidence>
<dbReference type="SUPFAM" id="SSF56349">
    <property type="entry name" value="DNA breaking-rejoining enzymes"/>
    <property type="match status" value="1"/>
</dbReference>
<dbReference type="InterPro" id="IPR002104">
    <property type="entry name" value="Integrase_catalytic"/>
</dbReference>
<proteinExistence type="predicted"/>